<dbReference type="Proteomes" id="UP000028531">
    <property type="component" value="Unassembled WGS sequence"/>
</dbReference>
<dbReference type="Proteomes" id="UP000239997">
    <property type="component" value="Unassembled WGS sequence"/>
</dbReference>
<gene>
    <name evidence="2" type="ORF">IL45_03760</name>
    <name evidence="3" type="ORF">LY02_02332</name>
</gene>
<reference evidence="2 4" key="1">
    <citation type="submission" date="2014-07" db="EMBL/GenBank/DDBJ databases">
        <title>Draft genome sequence of Nonlabens ulvanivorans, an ulvan degrading bacterium.</title>
        <authorList>
            <person name="Kopel M."/>
            <person name="Helbert W."/>
            <person name="Henrissat B."/>
            <person name="Doniger T."/>
            <person name="Banin E."/>
        </authorList>
    </citation>
    <scope>NUCLEOTIDE SEQUENCE [LARGE SCALE GENOMIC DNA]</scope>
    <source>
        <strain evidence="2 4">PLR</strain>
    </source>
</reference>
<evidence type="ECO:0000313" key="3">
    <source>
        <dbReference type="EMBL" id="PRX13271.1"/>
    </source>
</evidence>
<dbReference type="SUPFAM" id="SSF51905">
    <property type="entry name" value="FAD/NAD(P)-binding domain"/>
    <property type="match status" value="1"/>
</dbReference>
<organism evidence="2 4">
    <name type="scientific">Nonlabens ulvanivorans</name>
    <name type="common">Persicivirga ulvanivorans</name>
    <dbReference type="NCBI Taxonomy" id="906888"/>
    <lineage>
        <taxon>Bacteria</taxon>
        <taxon>Pseudomonadati</taxon>
        <taxon>Bacteroidota</taxon>
        <taxon>Flavobacteriia</taxon>
        <taxon>Flavobacteriales</taxon>
        <taxon>Flavobacteriaceae</taxon>
        <taxon>Nonlabens</taxon>
    </lineage>
</organism>
<evidence type="ECO:0000313" key="2">
    <source>
        <dbReference type="EMBL" id="KEZ94278.1"/>
    </source>
</evidence>
<dbReference type="RefSeq" id="WP_036580452.1">
    <property type="nucleotide sequence ID" value="NZ_JPJI01000023.1"/>
</dbReference>
<dbReference type="InterPro" id="IPR038732">
    <property type="entry name" value="HpyO/CreE_NAD-binding"/>
</dbReference>
<dbReference type="OrthoDB" id="6309046at2"/>
<name>A0A084JZ94_NONUL</name>
<protein>
    <submittedName>
        <fullName evidence="3">NAD(P)/FAD-binding protein YdhS</fullName>
    </submittedName>
</protein>
<dbReference type="EMBL" id="JPJI01000023">
    <property type="protein sequence ID" value="KEZ94278.1"/>
    <property type="molecule type" value="Genomic_DNA"/>
</dbReference>
<comment type="caution">
    <text evidence="2">The sequence shown here is derived from an EMBL/GenBank/DDBJ whole genome shotgun (WGS) entry which is preliminary data.</text>
</comment>
<dbReference type="AlphaFoldDB" id="A0A084JZ94"/>
<sequence length="570" mass="65027">MYSLAIVGLGPRGLYALESLFVTLSRKRHKIIPKVALIESQTEIGCGSAWSIHQPDANTINISDRDLVELPERETINGDGYLIIAFPSFIDWVRDNYNHELDDNKDTYFKRNVMGHYLHQRARTIIDPLIKQDVVTLINARATSLKIVNQITEIDFENDQHQSIHVQHTLLTTGHLPEEKSKQDEEFSHHANQFSDVFFIHNPYSKKAYNQYNQLHHVAIKGMGLSMIDIVHLCIARLNGEFKTLNQEPFLSYEHHSKSDLKIYPFSLDGLPVIPKPLGKKVDQHFNVEKEVIDNLKKKLQTLQESPQHLKIENILAPIADIIQIIYERLEYDDSNKDIHSLILDWLMGKKVDSSIWLDKELSSVDYLKQACLMACGDQPFTLDYTIGQVWRQLQPTLYSIFTHSNLPPDLQSEFIKIDEFTKRYSYGPPVERVLQLIALSECGILDFGLASNPTIIEDKNGWILKNKSTEKKVHAMVNGVLASPNVKKINDPLINSLFSSNYLEPFHKELGIKTNENGCALTETESTIDIAVLGRNAKGSVYGVDAILECFSTETEKWSNHFVNTHLLE</sequence>
<dbReference type="InterPro" id="IPR052189">
    <property type="entry name" value="L-asp_N-monooxygenase_NS-form"/>
</dbReference>
<keyword evidence="5" id="KW-1185">Reference proteome</keyword>
<evidence type="ECO:0000259" key="1">
    <source>
        <dbReference type="Pfam" id="PF13454"/>
    </source>
</evidence>
<feature type="domain" description="FAD-dependent urate hydroxylase HpyO/Asp monooxygenase CreE-like FAD/NAD(P)-binding" evidence="1">
    <location>
        <begin position="5"/>
        <end position="175"/>
    </location>
</feature>
<dbReference type="InterPro" id="IPR036188">
    <property type="entry name" value="FAD/NAD-bd_sf"/>
</dbReference>
<dbReference type="PANTHER" id="PTHR40254:SF1">
    <property type="entry name" value="BLR0577 PROTEIN"/>
    <property type="match status" value="1"/>
</dbReference>
<evidence type="ECO:0000313" key="4">
    <source>
        <dbReference type="Proteomes" id="UP000028531"/>
    </source>
</evidence>
<accession>A0A084JZ94</accession>
<proteinExistence type="predicted"/>
<reference evidence="3 5" key="2">
    <citation type="submission" date="2018-03" db="EMBL/GenBank/DDBJ databases">
        <title>Genomic Encyclopedia of Archaeal and Bacterial Type Strains, Phase II (KMG-II): from individual species to whole genera.</title>
        <authorList>
            <person name="Goeker M."/>
        </authorList>
    </citation>
    <scope>NUCLEOTIDE SEQUENCE [LARGE SCALE GENOMIC DNA]</scope>
    <source>
        <strain evidence="3 5">DSM 22727</strain>
    </source>
</reference>
<dbReference type="PANTHER" id="PTHR40254">
    <property type="entry name" value="BLR0577 PROTEIN"/>
    <property type="match status" value="1"/>
</dbReference>
<evidence type="ECO:0000313" key="5">
    <source>
        <dbReference type="Proteomes" id="UP000239997"/>
    </source>
</evidence>
<dbReference type="Pfam" id="PF13454">
    <property type="entry name" value="NAD_binding_9"/>
    <property type="match status" value="1"/>
</dbReference>
<dbReference type="EMBL" id="PVNA01000004">
    <property type="protein sequence ID" value="PRX13271.1"/>
    <property type="molecule type" value="Genomic_DNA"/>
</dbReference>